<accession>A0A1V6NES8</accession>
<dbReference type="AlphaFoldDB" id="A0A1V6NES8"/>
<name>A0A1V6NES8_PENPO</name>
<dbReference type="EMBL" id="MDYM01000010">
    <property type="protein sequence ID" value="OQD63230.1"/>
    <property type="molecule type" value="Genomic_DNA"/>
</dbReference>
<comment type="caution">
    <text evidence="1">The sequence shown here is derived from an EMBL/GenBank/DDBJ whole genome shotgun (WGS) entry which is preliminary data.</text>
</comment>
<keyword evidence="2" id="KW-1185">Reference proteome</keyword>
<proteinExistence type="predicted"/>
<dbReference type="STRING" id="60169.A0A1V6NES8"/>
<protein>
    <submittedName>
        <fullName evidence="1">Uncharacterized protein</fullName>
    </submittedName>
</protein>
<sequence>MLHLLPPTSNISYTTSEEVQINQDTPILASTQALGCSLIKAHVGIGGANRSIVYREEIFCRIAIQTVRTTKNVKAARSAFTVGTIIASKSFVDMPRTIDCQLFTHSGKHLDNQNDEAALAEANFPKEFKPIVNGWDIMSSMQNALATLVGNPITVVRLIDLPAGGCTTATEGFVNSSPRTLW</sequence>
<dbReference type="Proteomes" id="UP000191408">
    <property type="component" value="Unassembled WGS sequence"/>
</dbReference>
<evidence type="ECO:0000313" key="1">
    <source>
        <dbReference type="EMBL" id="OQD63230.1"/>
    </source>
</evidence>
<organism evidence="1 2">
    <name type="scientific">Penicillium polonicum</name>
    <dbReference type="NCBI Taxonomy" id="60169"/>
    <lineage>
        <taxon>Eukaryota</taxon>
        <taxon>Fungi</taxon>
        <taxon>Dikarya</taxon>
        <taxon>Ascomycota</taxon>
        <taxon>Pezizomycotina</taxon>
        <taxon>Eurotiomycetes</taxon>
        <taxon>Eurotiomycetidae</taxon>
        <taxon>Eurotiales</taxon>
        <taxon>Aspergillaceae</taxon>
        <taxon>Penicillium</taxon>
    </lineage>
</organism>
<reference evidence="2" key="1">
    <citation type="journal article" date="2017" name="Nat. Microbiol.">
        <title>Global analysis of biosynthetic gene clusters reveals vast potential of secondary metabolite production in Penicillium species.</title>
        <authorList>
            <person name="Nielsen J.C."/>
            <person name="Grijseels S."/>
            <person name="Prigent S."/>
            <person name="Ji B."/>
            <person name="Dainat J."/>
            <person name="Nielsen K.F."/>
            <person name="Frisvad J.C."/>
            <person name="Workman M."/>
            <person name="Nielsen J."/>
        </authorList>
    </citation>
    <scope>NUCLEOTIDE SEQUENCE [LARGE SCALE GENOMIC DNA]</scope>
    <source>
        <strain evidence="2">IBT 4502</strain>
    </source>
</reference>
<gene>
    <name evidence="1" type="ORF">PENPOL_c010G00781</name>
</gene>
<evidence type="ECO:0000313" key="2">
    <source>
        <dbReference type="Proteomes" id="UP000191408"/>
    </source>
</evidence>